<dbReference type="GO" id="GO:0003676">
    <property type="term" value="F:nucleic acid binding"/>
    <property type="evidence" value="ECO:0007669"/>
    <property type="project" value="InterPro"/>
</dbReference>
<dbReference type="InterPro" id="IPR011639">
    <property type="entry name" value="MethylTrfase_TaqI-like_dom"/>
</dbReference>
<keyword evidence="2" id="KW-0255">Endonuclease</keyword>
<dbReference type="RefSeq" id="WP_133417550.1">
    <property type="nucleotide sequence ID" value="NZ_SCWD01000001.1"/>
</dbReference>
<dbReference type="AlphaFoldDB" id="A0A9Q8CMG4"/>
<reference evidence="2 3" key="1">
    <citation type="submission" date="2019-01" db="EMBL/GenBank/DDBJ databases">
        <title>Draft genome sequences of the type strains of six Macrococcus species.</title>
        <authorList>
            <person name="Mazhar S."/>
            <person name="Altermann E."/>
            <person name="Hill C."/>
            <person name="Mcauliffe O."/>
        </authorList>
    </citation>
    <scope>NUCLEOTIDE SEQUENCE [LARGE SCALE GENOMIC DNA]</scope>
    <source>
        <strain evidence="2 3">ATCC 51828</strain>
    </source>
</reference>
<dbReference type="SUPFAM" id="SSF53335">
    <property type="entry name" value="S-adenosyl-L-methionine-dependent methyltransferases"/>
    <property type="match status" value="1"/>
</dbReference>
<name>A0A9Q8CMG4_9STAP</name>
<keyword evidence="2" id="KW-0540">Nuclease</keyword>
<dbReference type="Proteomes" id="UP000295280">
    <property type="component" value="Unassembled WGS sequence"/>
</dbReference>
<evidence type="ECO:0000313" key="3">
    <source>
        <dbReference type="Proteomes" id="UP000295280"/>
    </source>
</evidence>
<dbReference type="EMBL" id="SCWD01000001">
    <property type="protein sequence ID" value="TDM04691.1"/>
    <property type="molecule type" value="Genomic_DNA"/>
</dbReference>
<protein>
    <submittedName>
        <fullName evidence="2">Restriction endonuclease</fullName>
    </submittedName>
</protein>
<dbReference type="PROSITE" id="PS00092">
    <property type="entry name" value="N6_MTASE"/>
    <property type="match status" value="1"/>
</dbReference>
<dbReference type="GO" id="GO:0032259">
    <property type="term" value="P:methylation"/>
    <property type="evidence" value="ECO:0007669"/>
    <property type="project" value="InterPro"/>
</dbReference>
<dbReference type="PRINTS" id="PR00507">
    <property type="entry name" value="N12N6MTFRASE"/>
</dbReference>
<sequence>MTKEIIEELVDINENILLKKDPEILRILLKDRTTKKNIIWATKSYELLGKGFEENSHIKVPLITGNREGVIRPRVEKLKYEQKLRTKGNAEVFTPMSIVKKQTELIEETFKHLPLDKYLSKTIMELTCGEAPYIVNRYDTVTGKTIQISERAGFLDRKLQKICQNIKSHDEWYQAVKCAYKNSYGYEYQGDSLLLARENLFYTFVDYYIFQFKAAPSKVLKKEIANIISFNIFQMDGLLLSKPFIEKSKEIEQLVFFEADLFNENNVKNQIVYKENRPLNVLTTNNKGKGELAMKFDVIIGNPPYQEEAKGSSSKDMPIYHKFYDEAIQLADICILITPARFLFNAGGTPKNWNKKMLNNNHLKVIDYEQNSSKIFENTDIKGGIAITLYDKNKYFEPIGVFSAYPELNSVLNKVEHYGYSPLSNIVYNRGIYRYSNLIYKDHPEKMNRISDRRIASNAFKNLPELFYKTKPKDNHEYIQIIGRENNNRITLWFRKDYMNEPENFNSYKVILPKANGSGAIGEVLSTPLIGAPLIGYTETFISIGNFSDEYEANALNKYIKTKFARAMLGILKITQDNTKAVWGKVPIQNFSSKSDINWEGTICEINRQLYKKYNLNQREIDFIEKNVKEMK</sequence>
<dbReference type="GO" id="GO:0006304">
    <property type="term" value="P:DNA modification"/>
    <property type="evidence" value="ECO:0007669"/>
    <property type="project" value="InterPro"/>
</dbReference>
<dbReference type="GO" id="GO:0009007">
    <property type="term" value="F:site-specific DNA-methyltransferase (adenine-specific) activity"/>
    <property type="evidence" value="ECO:0007669"/>
    <property type="project" value="UniProtKB-EC"/>
</dbReference>
<proteinExistence type="predicted"/>
<dbReference type="InterPro" id="IPR002052">
    <property type="entry name" value="DNA_methylase_N6_adenine_CS"/>
</dbReference>
<feature type="domain" description="Type II methyltransferase M.TaqI-like" evidence="1">
    <location>
        <begin position="182"/>
        <end position="376"/>
    </location>
</feature>
<dbReference type="GO" id="GO:0004519">
    <property type="term" value="F:endonuclease activity"/>
    <property type="evidence" value="ECO:0007669"/>
    <property type="project" value="UniProtKB-KW"/>
</dbReference>
<dbReference type="Gene3D" id="3.40.50.150">
    <property type="entry name" value="Vaccinia Virus protein VP39"/>
    <property type="match status" value="1"/>
</dbReference>
<accession>A0A9Q8CMG4</accession>
<comment type="caution">
    <text evidence="2">The sequence shown here is derived from an EMBL/GenBank/DDBJ whole genome shotgun (WGS) entry which is preliminary data.</text>
</comment>
<gene>
    <name evidence="2" type="ORF">ERX40_05895</name>
</gene>
<organism evidence="2 3">
    <name type="scientific">Macrococcus carouselicus</name>
    <dbReference type="NCBI Taxonomy" id="69969"/>
    <lineage>
        <taxon>Bacteria</taxon>
        <taxon>Bacillati</taxon>
        <taxon>Bacillota</taxon>
        <taxon>Bacilli</taxon>
        <taxon>Bacillales</taxon>
        <taxon>Staphylococcaceae</taxon>
        <taxon>Macrococcus</taxon>
    </lineage>
</organism>
<keyword evidence="3" id="KW-1185">Reference proteome</keyword>
<evidence type="ECO:0000313" key="2">
    <source>
        <dbReference type="EMBL" id="TDM04691.1"/>
    </source>
</evidence>
<dbReference type="InterPro" id="IPR029063">
    <property type="entry name" value="SAM-dependent_MTases_sf"/>
</dbReference>
<keyword evidence="2" id="KW-0378">Hydrolase</keyword>
<evidence type="ECO:0000259" key="1">
    <source>
        <dbReference type="Pfam" id="PF07669"/>
    </source>
</evidence>
<dbReference type="Pfam" id="PF07669">
    <property type="entry name" value="Eco57I"/>
    <property type="match status" value="1"/>
</dbReference>
<dbReference type="OrthoDB" id="9813673at2"/>